<keyword evidence="2 5" id="KW-0808">Transferase</keyword>
<dbReference type="Gene3D" id="3.40.50.300">
    <property type="entry name" value="P-loop containing nucleotide triphosphate hydrolases"/>
    <property type="match status" value="1"/>
</dbReference>
<evidence type="ECO:0000313" key="9">
    <source>
        <dbReference type="Proteomes" id="UP000236544"/>
    </source>
</evidence>
<evidence type="ECO:0000313" key="8">
    <source>
        <dbReference type="EMBL" id="CUS20347.1"/>
    </source>
</evidence>
<dbReference type="PANTHER" id="PTHR11088:SF89">
    <property type="entry name" value="TRNA DIMETHYLALLYLTRANSFERASE"/>
    <property type="match status" value="1"/>
</dbReference>
<dbReference type="GO" id="GO:0005739">
    <property type="term" value="C:mitochondrion"/>
    <property type="evidence" value="ECO:0007669"/>
    <property type="project" value="TreeGrafter"/>
</dbReference>
<dbReference type="EMBL" id="LN890560">
    <property type="protein sequence ID" value="CUS20347.1"/>
    <property type="molecule type" value="Genomic_DNA"/>
</dbReference>
<dbReference type="Pfam" id="PF01715">
    <property type="entry name" value="IPPT"/>
    <property type="match status" value="1"/>
</dbReference>
<dbReference type="PIRSF" id="PIRSF039110">
    <property type="entry name" value="IPP_transferase"/>
    <property type="match status" value="1"/>
</dbReference>
<evidence type="ECO:0000256" key="3">
    <source>
        <dbReference type="ARBA" id="ARBA00022741"/>
    </source>
</evidence>
<proteinExistence type="inferred from homology"/>
<dbReference type="EC" id="2.5.1.75" evidence="5 6"/>
<sequence>MLRWISQKLTMSVIPRPKVIVIAGTTGVGKSQLSIQLASRVSGEVINSDSMQVYKDIPIITNKHPIEERHNVAHHVMNHVSWDEEYFLHRFEKECLDAIEDIHSRGKIPIIVGGTHYYLQILLEKRIGKKTRILLPEEQAILDSNAPHKLYSKLREVDPDIASRYHPNDTRRVRRMLEIYFTTGQKPSQAFSEQKQTLVFDTLFLWIYSSPEALEERLDKRVDAMMESGALNEIQQLHEYYDSRNFSIENCENGVWQVIGFKEFLPWLENADGASFEDSVDRMKVRTRQYAKKQVKWIKKMLLPDVKSHLYALDATDLNHWDEKVSQRAFSIADDFVSSQPIKENYVPPGLEDLVKGNATESNSPKTAGDWSRQQCDICRDKDNNPLVAIGEKSWNIHLKSRRHRSNISRIKKRENLEHWKKKKAQEICAEEKEAA</sequence>
<organism evidence="8 9">
    <name type="scientific">Lachancea quebecensis</name>
    <dbReference type="NCBI Taxonomy" id="1654605"/>
    <lineage>
        <taxon>Eukaryota</taxon>
        <taxon>Fungi</taxon>
        <taxon>Dikarya</taxon>
        <taxon>Ascomycota</taxon>
        <taxon>Saccharomycotina</taxon>
        <taxon>Saccharomycetes</taxon>
        <taxon>Saccharomycetales</taxon>
        <taxon>Saccharomycetaceae</taxon>
        <taxon>Lachancea</taxon>
    </lineage>
</organism>
<comment type="function">
    <text evidence="5">Catalyzes the transfer of a dimethylallyl group onto the adenine at position 37.</text>
</comment>
<dbReference type="InterPro" id="IPR027417">
    <property type="entry name" value="P-loop_NTPase"/>
</dbReference>
<keyword evidence="5" id="KW-0963">Cytoplasm</keyword>
<dbReference type="Gene3D" id="3.30.160.60">
    <property type="entry name" value="Classic Zinc Finger"/>
    <property type="match status" value="1"/>
</dbReference>
<evidence type="ECO:0000256" key="1">
    <source>
        <dbReference type="ARBA" id="ARBA00005842"/>
    </source>
</evidence>
<dbReference type="SUPFAM" id="SSF52540">
    <property type="entry name" value="P-loop containing nucleoside triphosphate hydrolases"/>
    <property type="match status" value="1"/>
</dbReference>
<protein>
    <recommendedName>
        <fullName evidence="5 6">tRNA dimethylallyltransferase</fullName>
        <ecNumber evidence="5 6">2.5.1.75</ecNumber>
    </recommendedName>
</protein>
<dbReference type="GO" id="GO:0005524">
    <property type="term" value="F:ATP binding"/>
    <property type="evidence" value="ECO:0007669"/>
    <property type="project" value="UniProtKB-UniRule"/>
</dbReference>
<comment type="similarity">
    <text evidence="1 5 7">Belongs to the IPP transferase family.</text>
</comment>
<comment type="catalytic activity">
    <reaction evidence="5 6">
        <text>adenosine(37) in tRNA + dimethylallyl diphosphate = N(6)-dimethylallyladenosine(37) in tRNA + diphosphate</text>
        <dbReference type="Rhea" id="RHEA:26482"/>
        <dbReference type="Rhea" id="RHEA-COMP:10162"/>
        <dbReference type="Rhea" id="RHEA-COMP:10375"/>
        <dbReference type="ChEBI" id="CHEBI:33019"/>
        <dbReference type="ChEBI" id="CHEBI:57623"/>
        <dbReference type="ChEBI" id="CHEBI:74411"/>
        <dbReference type="ChEBI" id="CHEBI:74415"/>
        <dbReference type="EC" id="2.5.1.75"/>
    </reaction>
</comment>
<keyword evidence="3 5" id="KW-0547">Nucleotide-binding</keyword>
<keyword evidence="9" id="KW-1185">Reference proteome</keyword>
<dbReference type="InterPro" id="IPR018022">
    <property type="entry name" value="IPT"/>
</dbReference>
<dbReference type="NCBIfam" id="TIGR00174">
    <property type="entry name" value="miaA"/>
    <property type="match status" value="1"/>
</dbReference>
<keyword evidence="5 6" id="KW-0819">tRNA processing</keyword>
<dbReference type="GO" id="GO:0052381">
    <property type="term" value="F:tRNA dimethylallyltransferase activity"/>
    <property type="evidence" value="ECO:0007669"/>
    <property type="project" value="UniProtKB-UniRule"/>
</dbReference>
<evidence type="ECO:0000256" key="2">
    <source>
        <dbReference type="ARBA" id="ARBA00022679"/>
    </source>
</evidence>
<dbReference type="OrthoDB" id="775260at2759"/>
<reference evidence="9" key="1">
    <citation type="submission" date="2015-10" db="EMBL/GenBank/DDBJ databases">
        <authorList>
            <person name="Devillers H."/>
        </authorList>
    </citation>
    <scope>NUCLEOTIDE SEQUENCE [LARGE SCALE GENOMIC DNA]</scope>
</reference>
<dbReference type="InterPro" id="IPR030666">
    <property type="entry name" value="IPP_transferase_euk"/>
</dbReference>
<evidence type="ECO:0000256" key="7">
    <source>
        <dbReference type="RuleBase" id="RU003785"/>
    </source>
</evidence>
<name>A0A0P1KP60_9SACH</name>
<evidence type="ECO:0000256" key="4">
    <source>
        <dbReference type="ARBA" id="ARBA00022840"/>
    </source>
</evidence>
<keyword evidence="4 5" id="KW-0067">ATP-binding</keyword>
<dbReference type="PANTHER" id="PTHR11088">
    <property type="entry name" value="TRNA DIMETHYLALLYLTRANSFERASE"/>
    <property type="match status" value="1"/>
</dbReference>
<dbReference type="HAMAP" id="MF_00185">
    <property type="entry name" value="IPP_trans"/>
    <property type="match status" value="1"/>
</dbReference>
<dbReference type="InterPro" id="IPR039657">
    <property type="entry name" value="Dimethylallyltransferase"/>
</dbReference>
<dbReference type="Gene3D" id="1.10.20.140">
    <property type="match status" value="1"/>
</dbReference>
<evidence type="ECO:0000256" key="6">
    <source>
        <dbReference type="RuleBase" id="RU003783"/>
    </source>
</evidence>
<gene>
    <name evidence="8" type="ORF">LAQU0_S01e04588g</name>
</gene>
<dbReference type="AlphaFoldDB" id="A0A0P1KP60"/>
<accession>A0A0P1KP60</accession>
<dbReference type="Proteomes" id="UP000236544">
    <property type="component" value="Unassembled WGS sequence"/>
</dbReference>
<evidence type="ECO:0000256" key="5">
    <source>
        <dbReference type="PIRNR" id="PIRNR039110"/>
    </source>
</evidence>
<dbReference type="GO" id="GO:0006400">
    <property type="term" value="P:tRNA modification"/>
    <property type="evidence" value="ECO:0007669"/>
    <property type="project" value="TreeGrafter"/>
</dbReference>